<dbReference type="Pfam" id="PF26594">
    <property type="entry name" value="KH_NusA_2nd"/>
    <property type="match status" value="1"/>
</dbReference>
<dbReference type="Gene3D" id="3.30.300.20">
    <property type="match status" value="2"/>
</dbReference>
<comment type="caution">
    <text evidence="9">The sequence shown here is derived from an EMBL/GenBank/DDBJ whole genome shotgun (WGS) entry which is preliminary data.</text>
</comment>
<dbReference type="InterPro" id="IPR004087">
    <property type="entry name" value="KH_dom"/>
</dbReference>
<keyword evidence="2" id="KW-0963">Cytoplasm</keyword>
<evidence type="ECO:0000256" key="5">
    <source>
        <dbReference type="ARBA" id="ARBA00023015"/>
    </source>
</evidence>
<dbReference type="InterPro" id="IPR025249">
    <property type="entry name" value="TF_NusA_KH_1st"/>
</dbReference>
<protein>
    <submittedName>
        <fullName evidence="9">Transcription termination/antitermination protein NusA</fullName>
    </submittedName>
</protein>
<keyword evidence="4" id="KW-0694">RNA-binding</keyword>
<dbReference type="SMART" id="SM00322">
    <property type="entry name" value="KH"/>
    <property type="match status" value="2"/>
</dbReference>
<evidence type="ECO:0000256" key="7">
    <source>
        <dbReference type="SAM" id="MobiDB-lite"/>
    </source>
</evidence>
<evidence type="ECO:0000256" key="2">
    <source>
        <dbReference type="ARBA" id="ARBA00022490"/>
    </source>
</evidence>
<dbReference type="Gene3D" id="2.40.50.140">
    <property type="entry name" value="Nucleic acid-binding proteins"/>
    <property type="match status" value="1"/>
</dbReference>
<feature type="non-terminal residue" evidence="9">
    <location>
        <position position="1"/>
    </location>
</feature>
<dbReference type="CDD" id="cd04455">
    <property type="entry name" value="S1_NusA"/>
    <property type="match status" value="1"/>
</dbReference>
<evidence type="ECO:0000256" key="3">
    <source>
        <dbReference type="ARBA" id="ARBA00022814"/>
    </source>
</evidence>
<dbReference type="GO" id="GO:0031564">
    <property type="term" value="P:transcription antitermination"/>
    <property type="evidence" value="ECO:0007669"/>
    <property type="project" value="UniProtKB-KW"/>
</dbReference>
<keyword evidence="5" id="KW-0805">Transcription regulation</keyword>
<feature type="region of interest" description="Disordered" evidence="7">
    <location>
        <begin position="218"/>
        <end position="258"/>
    </location>
</feature>
<dbReference type="Pfam" id="PF13184">
    <property type="entry name" value="KH_NusA_1st"/>
    <property type="match status" value="1"/>
</dbReference>
<dbReference type="PANTHER" id="PTHR22648">
    <property type="entry name" value="TRANSCRIPTION TERMINATION FACTOR NUSA"/>
    <property type="match status" value="1"/>
</dbReference>
<dbReference type="InterPro" id="IPR030842">
    <property type="entry name" value="TF_NusA_bacterial"/>
</dbReference>
<dbReference type="AlphaFoldDB" id="A0A2M7IPH8"/>
<reference evidence="10" key="1">
    <citation type="submission" date="2017-09" db="EMBL/GenBank/DDBJ databases">
        <title>Depth-based differentiation of microbial function through sediment-hosted aquifers and enrichment of novel symbionts in the deep terrestrial subsurface.</title>
        <authorList>
            <person name="Probst A.J."/>
            <person name="Ladd B."/>
            <person name="Jarett J.K."/>
            <person name="Geller-Mcgrath D.E."/>
            <person name="Sieber C.M.K."/>
            <person name="Emerson J.B."/>
            <person name="Anantharaman K."/>
            <person name="Thomas B.C."/>
            <person name="Malmstrom R."/>
            <person name="Stieglmeier M."/>
            <person name="Klingl A."/>
            <person name="Woyke T."/>
            <person name="Ryan C.M."/>
            <person name="Banfield J.F."/>
        </authorList>
    </citation>
    <scope>NUCLEOTIDE SEQUENCE [LARGE SCALE GENOMIC DNA]</scope>
</reference>
<evidence type="ECO:0000313" key="9">
    <source>
        <dbReference type="EMBL" id="PIW97207.1"/>
    </source>
</evidence>
<keyword evidence="3" id="KW-0889">Transcription antitermination</keyword>
<evidence type="ECO:0000256" key="1">
    <source>
        <dbReference type="ARBA" id="ARBA00022472"/>
    </source>
</evidence>
<evidence type="ECO:0000256" key="4">
    <source>
        <dbReference type="ARBA" id="ARBA00022884"/>
    </source>
</evidence>
<dbReference type="FunFam" id="3.30.300.20:FF:000002">
    <property type="entry name" value="Transcription termination/antitermination protein NusA"/>
    <property type="match status" value="1"/>
</dbReference>
<name>A0A2M7IPH8_9BACT</name>
<accession>A0A2M7IPH8</accession>
<dbReference type="InterPro" id="IPR009019">
    <property type="entry name" value="KH_sf_prok-type"/>
</dbReference>
<dbReference type="SUPFAM" id="SSF54814">
    <property type="entry name" value="Prokaryotic type KH domain (KH-domain type II)"/>
    <property type="match status" value="2"/>
</dbReference>
<dbReference type="CDD" id="cd22529">
    <property type="entry name" value="KH-II_NusA_rpt2"/>
    <property type="match status" value="1"/>
</dbReference>
<dbReference type="Proteomes" id="UP000230837">
    <property type="component" value="Unassembled WGS sequence"/>
</dbReference>
<organism evidence="9 10">
    <name type="scientific">Candidatus Kaiserbacteria bacterium CG_4_8_14_3_um_filter_38_9</name>
    <dbReference type="NCBI Taxonomy" id="1974599"/>
    <lineage>
        <taxon>Bacteria</taxon>
        <taxon>Candidatus Kaiseribacteriota</taxon>
    </lineage>
</organism>
<dbReference type="CDD" id="cd02134">
    <property type="entry name" value="KH-II_NusA_rpt1"/>
    <property type="match status" value="1"/>
</dbReference>
<dbReference type="SUPFAM" id="SSF50249">
    <property type="entry name" value="Nucleic acid-binding proteins"/>
    <property type="match status" value="1"/>
</dbReference>
<dbReference type="InterPro" id="IPR015946">
    <property type="entry name" value="KH_dom-like_a/b"/>
</dbReference>
<feature type="non-terminal residue" evidence="9">
    <location>
        <position position="258"/>
    </location>
</feature>
<evidence type="ECO:0000259" key="8">
    <source>
        <dbReference type="SMART" id="SM00322"/>
    </source>
</evidence>
<gene>
    <name evidence="9" type="primary">nusA</name>
    <name evidence="9" type="ORF">COZ82_00840</name>
</gene>
<evidence type="ECO:0000313" key="10">
    <source>
        <dbReference type="Proteomes" id="UP000230837"/>
    </source>
</evidence>
<dbReference type="GO" id="GO:0006353">
    <property type="term" value="P:DNA-templated transcription termination"/>
    <property type="evidence" value="ECO:0007669"/>
    <property type="project" value="UniProtKB-KW"/>
</dbReference>
<keyword evidence="6" id="KW-0804">Transcription</keyword>
<feature type="domain" description="K Homology" evidence="8">
    <location>
        <begin position="75"/>
        <end position="150"/>
    </location>
</feature>
<keyword evidence="1" id="KW-0806">Transcription termination</keyword>
<dbReference type="GO" id="GO:0003723">
    <property type="term" value="F:RNA binding"/>
    <property type="evidence" value="ECO:0007669"/>
    <property type="project" value="UniProtKB-KW"/>
</dbReference>
<evidence type="ECO:0000256" key="6">
    <source>
        <dbReference type="ARBA" id="ARBA00023163"/>
    </source>
</evidence>
<dbReference type="PANTHER" id="PTHR22648:SF0">
    <property type="entry name" value="TRANSCRIPTION TERMINATION_ANTITERMINATION PROTEIN NUSA"/>
    <property type="match status" value="1"/>
</dbReference>
<sequence>GRVTAIMPYDEQIPGERYKPGERIRAILLAVEETPRGIFLKLSRSHPDFLAGLFAIEAPELQTGAIEVKAVAREAGARSKIAVYANEQHIDPVGSMVGQRGVRVSTVMSELGGEKIDIIEWSPIPTEFIEDSLSPAQVMEVKIVAEPNTEKGERGHAIAEVAPDQQSLAIGRGGQNVRLAAKLTGWKIDIVSAQTGDALAEADADGLVEIDAPVDSPIGAEIDALEDETGTTTISTESNEDEPTKDRDINPDSEEEDE</sequence>
<dbReference type="EMBL" id="PFHR01000051">
    <property type="protein sequence ID" value="PIW97207.1"/>
    <property type="molecule type" value="Genomic_DNA"/>
</dbReference>
<proteinExistence type="predicted"/>
<dbReference type="InterPro" id="IPR058582">
    <property type="entry name" value="KH_NusA_2nd"/>
</dbReference>
<dbReference type="InterPro" id="IPR012340">
    <property type="entry name" value="NA-bd_OB-fold"/>
</dbReference>
<dbReference type="GO" id="GO:0005829">
    <property type="term" value="C:cytosol"/>
    <property type="evidence" value="ECO:0007669"/>
    <property type="project" value="TreeGrafter"/>
</dbReference>
<feature type="domain" description="K Homology" evidence="8">
    <location>
        <begin position="153"/>
        <end position="230"/>
    </location>
</feature>